<accession>A0AAW0JYJ8</accession>
<evidence type="ECO:0000256" key="4">
    <source>
        <dbReference type="ARBA" id="ARBA00022737"/>
    </source>
</evidence>
<dbReference type="SUPFAM" id="SSF52540">
    <property type="entry name" value="P-loop containing nucleoside triphosphate hydrolases"/>
    <property type="match status" value="1"/>
</dbReference>
<keyword evidence="4" id="KW-0677">Repeat</keyword>
<evidence type="ECO:0000256" key="8">
    <source>
        <dbReference type="ARBA" id="ARBA00023043"/>
    </source>
</evidence>
<keyword evidence="10" id="KW-0238">DNA-binding</keyword>
<dbReference type="GO" id="GO:0003690">
    <property type="term" value="F:double-stranded DNA binding"/>
    <property type="evidence" value="ECO:0007669"/>
    <property type="project" value="TreeGrafter"/>
</dbReference>
<evidence type="ECO:0000256" key="14">
    <source>
        <dbReference type="SAM" id="MobiDB-lite"/>
    </source>
</evidence>
<comment type="similarity">
    <text evidence="2">Belongs to the CAMTA family.</text>
</comment>
<dbReference type="GO" id="GO:0006357">
    <property type="term" value="P:regulation of transcription by RNA polymerase II"/>
    <property type="evidence" value="ECO:0007669"/>
    <property type="project" value="TreeGrafter"/>
</dbReference>
<keyword evidence="13" id="KW-0539">Nucleus</keyword>
<evidence type="ECO:0000256" key="7">
    <source>
        <dbReference type="ARBA" id="ARBA00023015"/>
    </source>
</evidence>
<feature type="compositionally biased region" description="Polar residues" evidence="14">
    <location>
        <begin position="99"/>
        <end position="117"/>
    </location>
</feature>
<dbReference type="CDD" id="cd23767">
    <property type="entry name" value="IQCD"/>
    <property type="match status" value="1"/>
</dbReference>
<keyword evidence="17" id="KW-1185">Reference proteome</keyword>
<evidence type="ECO:0000256" key="5">
    <source>
        <dbReference type="ARBA" id="ARBA00022837"/>
    </source>
</evidence>
<dbReference type="GO" id="GO:0005634">
    <property type="term" value="C:nucleus"/>
    <property type="evidence" value="ECO:0007669"/>
    <property type="project" value="UniProtKB-SubCell"/>
</dbReference>
<evidence type="ECO:0000313" key="16">
    <source>
        <dbReference type="EMBL" id="KAK7831520.1"/>
    </source>
</evidence>
<dbReference type="InterPro" id="IPR013783">
    <property type="entry name" value="Ig-like_fold"/>
</dbReference>
<keyword evidence="8" id="KW-0040">ANK repeat</keyword>
<keyword evidence="11" id="KW-0010">Activator</keyword>
<evidence type="ECO:0000256" key="3">
    <source>
        <dbReference type="ARBA" id="ARBA00022553"/>
    </source>
</evidence>
<dbReference type="GO" id="GO:0003712">
    <property type="term" value="F:transcription coregulator activity"/>
    <property type="evidence" value="ECO:0007669"/>
    <property type="project" value="TreeGrafter"/>
</dbReference>
<keyword evidence="3" id="KW-0597">Phosphoprotein</keyword>
<dbReference type="Proteomes" id="UP000237347">
    <property type="component" value="Unassembled WGS sequence"/>
</dbReference>
<evidence type="ECO:0000256" key="2">
    <source>
        <dbReference type="ARBA" id="ARBA00008267"/>
    </source>
</evidence>
<keyword evidence="12" id="KW-0804">Transcription</keyword>
<dbReference type="PANTHER" id="PTHR23335">
    <property type="entry name" value="CALMODULIN-BINDING TRANSCRIPTION ACTIVATOR CAMTA"/>
    <property type="match status" value="1"/>
</dbReference>
<dbReference type="InterPro" id="IPR014756">
    <property type="entry name" value="Ig_E-set"/>
</dbReference>
<evidence type="ECO:0000259" key="15">
    <source>
        <dbReference type="Pfam" id="PF01833"/>
    </source>
</evidence>
<comment type="caution">
    <text evidence="16">The sequence shown here is derived from an EMBL/GenBank/DDBJ whole genome shotgun (WGS) entry which is preliminary data.</text>
</comment>
<protein>
    <submittedName>
        <fullName evidence="16">Calmodulin-binding transcription activator 2</fullName>
    </submittedName>
</protein>
<evidence type="ECO:0000256" key="9">
    <source>
        <dbReference type="ARBA" id="ARBA00023054"/>
    </source>
</evidence>
<keyword evidence="9" id="KW-0175">Coiled coil</keyword>
<evidence type="ECO:0000256" key="10">
    <source>
        <dbReference type="ARBA" id="ARBA00023125"/>
    </source>
</evidence>
<dbReference type="GO" id="GO:0009409">
    <property type="term" value="P:response to cold"/>
    <property type="evidence" value="ECO:0007669"/>
    <property type="project" value="UniProtKB-ARBA"/>
</dbReference>
<dbReference type="GO" id="GO:0005516">
    <property type="term" value="F:calmodulin binding"/>
    <property type="evidence" value="ECO:0007669"/>
    <property type="project" value="UniProtKB-KW"/>
</dbReference>
<dbReference type="PROSITE" id="PS50096">
    <property type="entry name" value="IQ"/>
    <property type="match status" value="2"/>
</dbReference>
<evidence type="ECO:0000256" key="1">
    <source>
        <dbReference type="ARBA" id="ARBA00004123"/>
    </source>
</evidence>
<dbReference type="SMART" id="SM00015">
    <property type="entry name" value="IQ"/>
    <property type="match status" value="2"/>
</dbReference>
<dbReference type="FunFam" id="2.60.40.10:FF:000314">
    <property type="entry name" value="Calmodulin-binding transcription activator 2"/>
    <property type="match status" value="1"/>
</dbReference>
<keyword evidence="6" id="KW-0112">Calmodulin-binding</keyword>
<dbReference type="AlphaFoldDB" id="A0AAW0JYJ8"/>
<keyword evidence="7" id="KW-0805">Transcription regulation</keyword>
<reference evidence="16 17" key="1">
    <citation type="journal article" date="2018" name="Sci. Data">
        <title>The draft genome sequence of cork oak.</title>
        <authorList>
            <person name="Ramos A.M."/>
            <person name="Usie A."/>
            <person name="Barbosa P."/>
            <person name="Barros P.M."/>
            <person name="Capote T."/>
            <person name="Chaves I."/>
            <person name="Simoes F."/>
            <person name="Abreu I."/>
            <person name="Carrasquinho I."/>
            <person name="Faro C."/>
            <person name="Guimaraes J.B."/>
            <person name="Mendonca D."/>
            <person name="Nobrega F."/>
            <person name="Rodrigues L."/>
            <person name="Saibo N.J.M."/>
            <person name="Varela M.C."/>
            <person name="Egas C."/>
            <person name="Matos J."/>
            <person name="Miguel C.M."/>
            <person name="Oliveira M.M."/>
            <person name="Ricardo C.P."/>
            <person name="Goncalves S."/>
        </authorList>
    </citation>
    <scope>NUCLEOTIDE SEQUENCE [LARGE SCALE GENOMIC DNA]</scope>
    <source>
        <strain evidence="17">cv. HL8</strain>
    </source>
</reference>
<evidence type="ECO:0000256" key="12">
    <source>
        <dbReference type="ARBA" id="ARBA00023163"/>
    </source>
</evidence>
<dbReference type="SUPFAM" id="SSF81296">
    <property type="entry name" value="E set domains"/>
    <property type="match status" value="1"/>
</dbReference>
<sequence>MAERGSYGLPPRLALMCYIAIMPMEKRMKTFKGAVIGCLNNIKHILTEAQNRWLRPAEICEILRNYQKFQIASEPPYRPISMILGSRTNIGGIKESDEVTSTFQKDSPLSSSFSPNHNRVPCGSTDSPSPASSLTSLYEDGDSEDVFQASSTSRSFLESQPTENGPLRDRTDAGVLNSYFPHPSPDDHGLSSANYISHVWTDRSRENDDITSPKTIDLASWEEVLEHSTRGFHSTVPSNVSSSSSQPASIGVVLEEENMTLGGFLASGSVVKEEFQNFVPIQSNWQIPLGDNSVNLPIWPTDQSSHLELAYDPGTTLVDPKAHDTIMRNGTELLSTHPVQQNEQPVQNKHQIELTNTESQSSIKSISKMDMPAEGNINYASTLKKHLIDGEQGLKKVDSFSRWASKELGDVDDFHMQTSSGISWSTVECGNVVDDSSLSPSISQDQFFSIIDFSPKWAYTDSENEVLIIGKFLKSLPEIAKCNWSCMFGEVEVPAEVLAIGVLCCHAPPHSVGRVPFYVTCSNRLACSEVREFDYRVGSIKDIDIAVIYGGATTEMLLHMRLERLLSLISVGPPSHFVEGVPEKRELISKVISLKEEEEYYQMAEPISQNDPSQYEVKEHLLKILMKEKLYSWLLHKVSEDGKGPSVLDDEGQGVLHLAAALGYDWAIKPIVTSGTVGFLVSLGASPGALTDPSPEFPLGRTPADLAGVNGHKGISGFLAEHLLTSYLKSLEMNDPNEVRTEVSGQNVSEQTVTPANYGDIPEALSLRDSLTAVSNATLAADRIHLMFRMHSLERRRITEYDDDIVRLSDEHALSVVAAKTRKAKQSDGVVHAAATQIQKKFRGWKKRKEFLIIRQRIVKIQAHVRGHQVRKKYRTIIWSVGILEKVILRWRRKGIGLRGFRSDARTEDPKPQDVPSKEDDYDFLKDGRKQTEERLKKALTRVKSMVQYPEARAQYSRLRTAVEGFRETKAYNLVLNSSEETVVADEDLIDIDTLLEDVEDDSFMSMAFE</sequence>
<feature type="domain" description="IPT/TIG" evidence="15">
    <location>
        <begin position="450"/>
        <end position="523"/>
    </location>
</feature>
<dbReference type="InterPro" id="IPR027417">
    <property type="entry name" value="P-loop_NTPase"/>
</dbReference>
<dbReference type="InterPro" id="IPR002909">
    <property type="entry name" value="IPT_dom"/>
</dbReference>
<name>A0AAW0JYJ8_QUESU</name>
<feature type="compositionally biased region" description="Polar residues" evidence="14">
    <location>
        <begin position="124"/>
        <end position="136"/>
    </location>
</feature>
<evidence type="ECO:0000256" key="6">
    <source>
        <dbReference type="ARBA" id="ARBA00022860"/>
    </source>
</evidence>
<proteinExistence type="inferred from homology"/>
<feature type="compositionally biased region" description="Polar residues" evidence="14">
    <location>
        <begin position="148"/>
        <end position="163"/>
    </location>
</feature>
<dbReference type="Gene3D" id="2.60.40.10">
    <property type="entry name" value="Immunoglobulins"/>
    <property type="match status" value="1"/>
</dbReference>
<comment type="subcellular location">
    <subcellularLocation>
        <location evidence="1">Nucleus</location>
    </subcellularLocation>
</comment>
<dbReference type="EMBL" id="PKMF04000442">
    <property type="protein sequence ID" value="KAK7831520.1"/>
    <property type="molecule type" value="Genomic_DNA"/>
</dbReference>
<evidence type="ECO:0000256" key="13">
    <source>
        <dbReference type="ARBA" id="ARBA00023242"/>
    </source>
</evidence>
<evidence type="ECO:0000313" key="17">
    <source>
        <dbReference type="Proteomes" id="UP000237347"/>
    </source>
</evidence>
<evidence type="ECO:0000256" key="11">
    <source>
        <dbReference type="ARBA" id="ARBA00023159"/>
    </source>
</evidence>
<feature type="region of interest" description="Disordered" evidence="14">
    <location>
        <begin position="902"/>
        <end position="921"/>
    </location>
</feature>
<dbReference type="Gene3D" id="1.20.5.190">
    <property type="match status" value="1"/>
</dbReference>
<dbReference type="Pfam" id="PF01833">
    <property type="entry name" value="TIG"/>
    <property type="match status" value="1"/>
</dbReference>
<keyword evidence="5" id="KW-0106">Calcium</keyword>
<organism evidence="16 17">
    <name type="scientific">Quercus suber</name>
    <name type="common">Cork oak</name>
    <dbReference type="NCBI Taxonomy" id="58331"/>
    <lineage>
        <taxon>Eukaryota</taxon>
        <taxon>Viridiplantae</taxon>
        <taxon>Streptophyta</taxon>
        <taxon>Embryophyta</taxon>
        <taxon>Tracheophyta</taxon>
        <taxon>Spermatophyta</taxon>
        <taxon>Magnoliopsida</taxon>
        <taxon>eudicotyledons</taxon>
        <taxon>Gunneridae</taxon>
        <taxon>Pentapetalae</taxon>
        <taxon>rosids</taxon>
        <taxon>fabids</taxon>
        <taxon>Fagales</taxon>
        <taxon>Fagaceae</taxon>
        <taxon>Quercus</taxon>
    </lineage>
</organism>
<dbReference type="Pfam" id="PF00612">
    <property type="entry name" value="IQ"/>
    <property type="match status" value="2"/>
</dbReference>
<dbReference type="FunFam" id="1.20.5.190:FF:000003">
    <property type="entry name" value="Calmodulin-binding transcription activator 2"/>
    <property type="match status" value="1"/>
</dbReference>
<dbReference type="PANTHER" id="PTHR23335:SF29">
    <property type="entry name" value="CALMODULIN-BINDING TRANSCRIPTION ACTIVATOR 1"/>
    <property type="match status" value="1"/>
</dbReference>
<feature type="region of interest" description="Disordered" evidence="14">
    <location>
        <begin position="98"/>
        <end position="188"/>
    </location>
</feature>
<dbReference type="InterPro" id="IPR000048">
    <property type="entry name" value="IQ_motif_EF-hand-BS"/>
</dbReference>
<gene>
    <name evidence="16" type="primary">CAMTA2_0</name>
    <name evidence="16" type="ORF">CFP56_027235</name>
</gene>